<organism evidence="2 3">
    <name type="scientific">Candidatus Muproteobacteria bacterium RBG_16_60_9</name>
    <dbReference type="NCBI Taxonomy" id="1817755"/>
    <lineage>
        <taxon>Bacteria</taxon>
        <taxon>Pseudomonadati</taxon>
        <taxon>Pseudomonadota</taxon>
        <taxon>Candidatus Muproteobacteria</taxon>
    </lineage>
</organism>
<dbReference type="Gene3D" id="2.40.160.170">
    <property type="match status" value="1"/>
</dbReference>
<proteinExistence type="predicted"/>
<protein>
    <recommendedName>
        <fullName evidence="4">Outer membrane protein beta-barrel domain-containing protein</fullName>
    </recommendedName>
</protein>
<comment type="caution">
    <text evidence="2">The sequence shown here is derived from an EMBL/GenBank/DDBJ whole genome shotgun (WGS) entry which is preliminary data.</text>
</comment>
<evidence type="ECO:0000313" key="2">
    <source>
        <dbReference type="EMBL" id="OGI63368.1"/>
    </source>
</evidence>
<dbReference type="Proteomes" id="UP000179076">
    <property type="component" value="Unassembled WGS sequence"/>
</dbReference>
<gene>
    <name evidence="2" type="ORF">A2W18_13175</name>
</gene>
<keyword evidence="1" id="KW-0732">Signal</keyword>
<feature type="signal peptide" evidence="1">
    <location>
        <begin position="1"/>
        <end position="22"/>
    </location>
</feature>
<sequence>MQSKILRWFALSALLVTGGAAADGFGLGVKAGTLGFGVEGTFGLSENLNLRTGINDYSYSQDETEGGIRYDGKLELSTIALLLDWHPFAGTFRLSAGLMNNKNALRLSATPTANQTIGGTSYTPAQIGTLSGDVTFKSTAPYAGIGWGNAARRGRFGGVFEIGAMFQGKPKVSLRASGGLVSQADLNAEAQEAQTDLDDFKIYPVISFGLSFRF</sequence>
<accession>A0A1F6V187</accession>
<name>A0A1F6V187_9PROT</name>
<dbReference type="AlphaFoldDB" id="A0A1F6V187"/>
<dbReference type="EMBL" id="MFSP01000156">
    <property type="protein sequence ID" value="OGI63368.1"/>
    <property type="molecule type" value="Genomic_DNA"/>
</dbReference>
<evidence type="ECO:0000313" key="3">
    <source>
        <dbReference type="Proteomes" id="UP000179076"/>
    </source>
</evidence>
<evidence type="ECO:0008006" key="4">
    <source>
        <dbReference type="Google" id="ProtNLM"/>
    </source>
</evidence>
<evidence type="ECO:0000256" key="1">
    <source>
        <dbReference type="SAM" id="SignalP"/>
    </source>
</evidence>
<reference evidence="2 3" key="1">
    <citation type="journal article" date="2016" name="Nat. Commun.">
        <title>Thousands of microbial genomes shed light on interconnected biogeochemical processes in an aquifer system.</title>
        <authorList>
            <person name="Anantharaman K."/>
            <person name="Brown C.T."/>
            <person name="Hug L.A."/>
            <person name="Sharon I."/>
            <person name="Castelle C.J."/>
            <person name="Probst A.J."/>
            <person name="Thomas B.C."/>
            <person name="Singh A."/>
            <person name="Wilkins M.J."/>
            <person name="Karaoz U."/>
            <person name="Brodie E.L."/>
            <person name="Williams K.H."/>
            <person name="Hubbard S.S."/>
            <person name="Banfield J.F."/>
        </authorList>
    </citation>
    <scope>NUCLEOTIDE SEQUENCE [LARGE SCALE GENOMIC DNA]</scope>
</reference>
<feature type="chain" id="PRO_5009527111" description="Outer membrane protein beta-barrel domain-containing protein" evidence="1">
    <location>
        <begin position="23"/>
        <end position="214"/>
    </location>
</feature>